<dbReference type="AlphaFoldDB" id="A0A3F2RBC8"/>
<name>A0A3F2RBC8_9STRA</name>
<evidence type="ECO:0000313" key="1">
    <source>
        <dbReference type="EMBL" id="RLN51531.1"/>
    </source>
</evidence>
<gene>
    <name evidence="1" type="ORF">BBP00_00009867</name>
</gene>
<sequence length="49" mass="4626">FGLIHKNAGGYGYGHGHGHGHGGVGVGMGVNTGGYGGLRGGCTGSILSS</sequence>
<protein>
    <submittedName>
        <fullName evidence="1">Uncharacterized protein</fullName>
    </submittedName>
</protein>
<dbReference type="EMBL" id="MBDO02000931">
    <property type="protein sequence ID" value="RLN51531.1"/>
    <property type="molecule type" value="Genomic_DNA"/>
</dbReference>
<feature type="non-terminal residue" evidence="1">
    <location>
        <position position="1"/>
    </location>
</feature>
<comment type="caution">
    <text evidence="1">The sequence shown here is derived from an EMBL/GenBank/DDBJ whole genome shotgun (WGS) entry which is preliminary data.</text>
</comment>
<proteinExistence type="predicted"/>
<dbReference type="Proteomes" id="UP000277300">
    <property type="component" value="Unassembled WGS sequence"/>
</dbReference>
<evidence type="ECO:0000313" key="2">
    <source>
        <dbReference type="Proteomes" id="UP000277300"/>
    </source>
</evidence>
<organism evidence="1 2">
    <name type="scientific">Phytophthora kernoviae</name>
    <dbReference type="NCBI Taxonomy" id="325452"/>
    <lineage>
        <taxon>Eukaryota</taxon>
        <taxon>Sar</taxon>
        <taxon>Stramenopiles</taxon>
        <taxon>Oomycota</taxon>
        <taxon>Peronosporomycetes</taxon>
        <taxon>Peronosporales</taxon>
        <taxon>Peronosporaceae</taxon>
        <taxon>Phytophthora</taxon>
    </lineage>
</organism>
<accession>A0A3F2RBC8</accession>
<reference evidence="1 2" key="1">
    <citation type="submission" date="2018-07" db="EMBL/GenBank/DDBJ databases">
        <title>Genome sequencing of oomycete isolates from Chile give support for New Zealand origin for Phytophthora kernoviae and make available the first Nothophytophthora sp. genome.</title>
        <authorList>
            <person name="Studholme D.J."/>
            <person name="Sanfuentes E."/>
            <person name="Panda P."/>
            <person name="Hill R."/>
            <person name="Sambles C."/>
            <person name="Grant M."/>
            <person name="Williams N.M."/>
            <person name="Mcdougal R.L."/>
        </authorList>
    </citation>
    <scope>NUCLEOTIDE SEQUENCE [LARGE SCALE GENOMIC DNA]</scope>
    <source>
        <strain evidence="1">Chile6</strain>
    </source>
</reference>